<keyword evidence="6" id="KW-1185">Reference proteome</keyword>
<dbReference type="Gene3D" id="2.70.50.30">
    <property type="entry name" value="Coagulation Factor XIII, subunit A, domain 1"/>
    <property type="match status" value="1"/>
</dbReference>
<proteinExistence type="inferred from homology"/>
<evidence type="ECO:0000256" key="4">
    <source>
        <dbReference type="SAM" id="MobiDB-lite"/>
    </source>
</evidence>
<feature type="compositionally biased region" description="Polar residues" evidence="4">
    <location>
        <begin position="21"/>
        <end position="35"/>
    </location>
</feature>
<dbReference type="PRINTS" id="PR00492">
    <property type="entry name" value="RHOGDI"/>
</dbReference>
<organism evidence="5 6">
    <name type="scientific">Vitis rotundifolia</name>
    <name type="common">Muscadine grape</name>
    <dbReference type="NCBI Taxonomy" id="103349"/>
    <lineage>
        <taxon>Eukaryota</taxon>
        <taxon>Viridiplantae</taxon>
        <taxon>Streptophyta</taxon>
        <taxon>Embryophyta</taxon>
        <taxon>Tracheophyta</taxon>
        <taxon>Spermatophyta</taxon>
        <taxon>Magnoliopsida</taxon>
        <taxon>eudicotyledons</taxon>
        <taxon>Gunneridae</taxon>
        <taxon>Pentapetalae</taxon>
        <taxon>rosids</taxon>
        <taxon>Vitales</taxon>
        <taxon>Vitaceae</taxon>
        <taxon>Viteae</taxon>
        <taxon>Vitis</taxon>
    </lineage>
</organism>
<accession>A0AA39DM67</accession>
<comment type="caution">
    <text evidence="5">The sequence shown here is derived from an EMBL/GenBank/DDBJ whole genome shotgun (WGS) entry which is preliminary data.</text>
</comment>
<evidence type="ECO:0000256" key="2">
    <source>
        <dbReference type="ARBA" id="ARBA00009758"/>
    </source>
</evidence>
<dbReference type="InterPro" id="IPR024792">
    <property type="entry name" value="RhoGDI_dom_sf"/>
</dbReference>
<dbReference type="PANTHER" id="PTHR10980">
    <property type="entry name" value="RHO GDP-DISSOCIATION INHIBITOR"/>
    <property type="match status" value="1"/>
</dbReference>
<dbReference type="SUPFAM" id="SSF81296">
    <property type="entry name" value="E set domains"/>
    <property type="match status" value="1"/>
</dbReference>
<dbReference type="Pfam" id="PF02115">
    <property type="entry name" value="Rho_GDI"/>
    <property type="match status" value="1"/>
</dbReference>
<protein>
    <recommendedName>
        <fullName evidence="7">Rho GDP-dissociation inhibitor 1</fullName>
    </recommendedName>
</protein>
<dbReference type="FunFam" id="2.70.50.30:FF:000002">
    <property type="entry name" value="Rho GDP-dissociation inhibitor 1"/>
    <property type="match status" value="1"/>
</dbReference>
<gene>
    <name evidence="5" type="ORF">PVL29_012528</name>
</gene>
<feature type="compositionally biased region" description="Basic and acidic residues" evidence="4">
    <location>
        <begin position="37"/>
        <end position="48"/>
    </location>
</feature>
<dbReference type="GO" id="GO:0005829">
    <property type="term" value="C:cytosol"/>
    <property type="evidence" value="ECO:0007669"/>
    <property type="project" value="TreeGrafter"/>
</dbReference>
<evidence type="ECO:0000256" key="3">
    <source>
        <dbReference type="ARBA" id="ARBA00022490"/>
    </source>
</evidence>
<comment type="subcellular location">
    <subcellularLocation>
        <location evidence="1">Cytoplasm</location>
    </subcellularLocation>
</comment>
<reference evidence="5 6" key="1">
    <citation type="journal article" date="2023" name="BMC Biotechnol.">
        <title>Vitis rotundifolia cv Carlos genome sequencing.</title>
        <authorList>
            <person name="Huff M."/>
            <person name="Hulse-Kemp A."/>
            <person name="Scheffler B."/>
            <person name="Youngblood R."/>
            <person name="Simpson S."/>
            <person name="Babiker E."/>
            <person name="Staton M."/>
        </authorList>
    </citation>
    <scope>NUCLEOTIDE SEQUENCE [LARGE SCALE GENOMIC DNA]</scope>
    <source>
        <tissue evidence="5">Leaf</tissue>
    </source>
</reference>
<dbReference type="AlphaFoldDB" id="A0AA39DM67"/>
<dbReference type="GO" id="GO:0005094">
    <property type="term" value="F:Rho GDP-dissociation inhibitor activity"/>
    <property type="evidence" value="ECO:0007669"/>
    <property type="project" value="InterPro"/>
</dbReference>
<dbReference type="InterPro" id="IPR014756">
    <property type="entry name" value="Ig_E-set"/>
</dbReference>
<dbReference type="EMBL" id="JARBHA010000010">
    <property type="protein sequence ID" value="KAJ9689903.1"/>
    <property type="molecule type" value="Genomic_DNA"/>
</dbReference>
<sequence>MSLAVGVVSSSKSMGFDNNEGAANTDVSETKSTAKTPADEERGDEHGGCENSVDATEEEEEEDEVRKIELGPQFTLKEQLEKDKDDESLRRWKEQLLGSVDLNSVGETLEPDVKILELAIKSPGRPDIVLPIPESGNPKGLWFTLKEGSRYSMNFTFKVSNNIVSGLRCTNVVWKTGLKVDSTKEMLGTFSPQQETYTHEMPEETTPSGIFARGTYSAKTKFLDDDNKCYLEINYSFDIRKDWQS</sequence>
<name>A0AA39DM67_VITRO</name>
<dbReference type="Proteomes" id="UP001168098">
    <property type="component" value="Unassembled WGS sequence"/>
</dbReference>
<evidence type="ECO:0000313" key="6">
    <source>
        <dbReference type="Proteomes" id="UP001168098"/>
    </source>
</evidence>
<comment type="similarity">
    <text evidence="2">Belongs to the Rho GDI family.</text>
</comment>
<dbReference type="PANTHER" id="PTHR10980:SF3">
    <property type="entry name" value="LD16419P"/>
    <property type="match status" value="1"/>
</dbReference>
<keyword evidence="3" id="KW-0963">Cytoplasm</keyword>
<evidence type="ECO:0000313" key="5">
    <source>
        <dbReference type="EMBL" id="KAJ9689903.1"/>
    </source>
</evidence>
<dbReference type="InterPro" id="IPR000406">
    <property type="entry name" value="Rho_GDI"/>
</dbReference>
<dbReference type="GO" id="GO:0007266">
    <property type="term" value="P:Rho protein signal transduction"/>
    <property type="evidence" value="ECO:0007669"/>
    <property type="project" value="InterPro"/>
</dbReference>
<evidence type="ECO:0008006" key="7">
    <source>
        <dbReference type="Google" id="ProtNLM"/>
    </source>
</evidence>
<feature type="region of interest" description="Disordered" evidence="4">
    <location>
        <begin position="1"/>
        <end position="72"/>
    </location>
</feature>
<dbReference type="GO" id="GO:0016020">
    <property type="term" value="C:membrane"/>
    <property type="evidence" value="ECO:0007669"/>
    <property type="project" value="TreeGrafter"/>
</dbReference>
<evidence type="ECO:0000256" key="1">
    <source>
        <dbReference type="ARBA" id="ARBA00004496"/>
    </source>
</evidence>